<name>A0A0K0XZA0_9GAMM</name>
<dbReference type="RefSeq" id="WP_049726529.1">
    <property type="nucleotide sequence ID" value="NZ_CP012154.1"/>
</dbReference>
<dbReference type="KEGG" id="wma:WM2015_2656"/>
<dbReference type="STRING" id="1579979.WM2015_2656"/>
<proteinExistence type="predicted"/>
<dbReference type="EMBL" id="CP012154">
    <property type="protein sequence ID" value="AKS43014.1"/>
    <property type="molecule type" value="Genomic_DNA"/>
</dbReference>
<gene>
    <name evidence="1" type="ORF">WM2015_2656</name>
</gene>
<dbReference type="Proteomes" id="UP000066624">
    <property type="component" value="Chromosome"/>
</dbReference>
<accession>A0A0K0XZA0</accession>
<dbReference type="AlphaFoldDB" id="A0A0K0XZA0"/>
<sequence length="186" mass="20223">MKPSDEFDALGELWQSLNDGSARQRPPPDLARRRRTQRLILASELAVASAGLLVGLALILGGQIAIGLAALLYSLFGAAIGWKTRSMNIDALERSTRDCLDAQKATLKARRNHHAGGTSMLIAALSFYSLVQSQAGSPWNWMDTVLVGALIAGALFFLVRTIRSIQDLRRLEAQARSLKDEEPGAR</sequence>
<organism evidence="1 2">
    <name type="scientific">Wenzhouxiangella marina</name>
    <dbReference type="NCBI Taxonomy" id="1579979"/>
    <lineage>
        <taxon>Bacteria</taxon>
        <taxon>Pseudomonadati</taxon>
        <taxon>Pseudomonadota</taxon>
        <taxon>Gammaproteobacteria</taxon>
        <taxon>Chromatiales</taxon>
        <taxon>Wenzhouxiangellaceae</taxon>
        <taxon>Wenzhouxiangella</taxon>
    </lineage>
</organism>
<evidence type="ECO:0000313" key="1">
    <source>
        <dbReference type="EMBL" id="AKS43014.1"/>
    </source>
</evidence>
<keyword evidence="2" id="KW-1185">Reference proteome</keyword>
<evidence type="ECO:0000313" key="2">
    <source>
        <dbReference type="Proteomes" id="UP000066624"/>
    </source>
</evidence>
<reference evidence="1 2" key="1">
    <citation type="submission" date="2015-07" db="EMBL/GenBank/DDBJ databases">
        <authorList>
            <person name="Noorani M."/>
        </authorList>
    </citation>
    <scope>NUCLEOTIDE SEQUENCE [LARGE SCALE GENOMIC DNA]</scope>
    <source>
        <strain evidence="1 2">KCTC 42284</strain>
    </source>
</reference>
<protein>
    <submittedName>
        <fullName evidence="1">Uncharacterized protein</fullName>
    </submittedName>
</protein>